<dbReference type="RefSeq" id="WP_237383331.1">
    <property type="nucleotide sequence ID" value="NZ_CP071793.1"/>
</dbReference>
<evidence type="ECO:0000313" key="3">
    <source>
        <dbReference type="Proteomes" id="UP000663929"/>
    </source>
</evidence>
<keyword evidence="3" id="KW-1185">Reference proteome</keyword>
<feature type="signal peptide" evidence="1">
    <location>
        <begin position="1"/>
        <end position="25"/>
    </location>
</feature>
<evidence type="ECO:0000256" key="1">
    <source>
        <dbReference type="SAM" id="SignalP"/>
    </source>
</evidence>
<accession>A0A8A4TVQ3</accession>
<protein>
    <submittedName>
        <fullName evidence="2">Uncharacterized protein</fullName>
    </submittedName>
</protein>
<dbReference type="AlphaFoldDB" id="A0A8A4TVQ3"/>
<gene>
    <name evidence="2" type="ORF">J3U87_12310</name>
</gene>
<dbReference type="PROSITE" id="PS51257">
    <property type="entry name" value="PROKAR_LIPOPROTEIN"/>
    <property type="match status" value="1"/>
</dbReference>
<organism evidence="2 3">
    <name type="scientific">Sulfidibacter corallicola</name>
    <dbReference type="NCBI Taxonomy" id="2818388"/>
    <lineage>
        <taxon>Bacteria</taxon>
        <taxon>Pseudomonadati</taxon>
        <taxon>Acidobacteriota</taxon>
        <taxon>Holophagae</taxon>
        <taxon>Acanthopleuribacterales</taxon>
        <taxon>Acanthopleuribacteraceae</taxon>
        <taxon>Sulfidibacter</taxon>
    </lineage>
</organism>
<dbReference type="EMBL" id="CP071793">
    <property type="protein sequence ID" value="QTD53231.1"/>
    <property type="molecule type" value="Genomic_DNA"/>
</dbReference>
<dbReference type="Proteomes" id="UP000663929">
    <property type="component" value="Chromosome"/>
</dbReference>
<dbReference type="KEGG" id="scor:J3U87_12310"/>
<proteinExistence type="predicted"/>
<keyword evidence="1" id="KW-0732">Signal</keyword>
<reference evidence="2" key="1">
    <citation type="submission" date="2021-03" db="EMBL/GenBank/DDBJ databases">
        <title>Acanthopleuribacteraceae sp. M133.</title>
        <authorList>
            <person name="Wang G."/>
        </authorList>
    </citation>
    <scope>NUCLEOTIDE SEQUENCE</scope>
    <source>
        <strain evidence="2">M133</strain>
    </source>
</reference>
<feature type="chain" id="PRO_5035254357" evidence="1">
    <location>
        <begin position="26"/>
        <end position="285"/>
    </location>
</feature>
<evidence type="ECO:0000313" key="2">
    <source>
        <dbReference type="EMBL" id="QTD53231.1"/>
    </source>
</evidence>
<sequence length="285" mass="32819">MKPRFPLNWVVAGMFACSIASASYAGEPVSGDHSALPALEDALWEGELDIRIKGPLFSQYTATRRQDLGTNQIPVGFSKEKSEMNVDGMIKLRFQINELGETDLILVNRMTGDQEVIFEHRYAYMDERQVKKTRVKLDTRVQVLEKKSTAIQIDHDKSYDRIDMEMGTLRFQPNGRMRKRGEIQISAELQLEVWGEARTVYTEEKNPQVEEYGTLKKVSEYRQRFIYPISFDLLIKHRRKQVSGSFQPKIDILDPLVPESEIPDGKTVFNHNVTVSGNYVLRPLF</sequence>
<name>A0A8A4TVQ3_SULCO</name>